<evidence type="ECO:0000256" key="5">
    <source>
        <dbReference type="ARBA" id="ARBA00022989"/>
    </source>
</evidence>
<dbReference type="RefSeq" id="WP_231335822.1">
    <property type="nucleotide sequence ID" value="NZ_CP059572.1"/>
</dbReference>
<dbReference type="CDD" id="cd06261">
    <property type="entry name" value="TM_PBP2"/>
    <property type="match status" value="1"/>
</dbReference>
<feature type="transmembrane region" description="Helical" evidence="7">
    <location>
        <begin position="66"/>
        <end position="87"/>
    </location>
</feature>
<keyword evidence="2 7" id="KW-0813">Transport</keyword>
<evidence type="ECO:0000256" key="2">
    <source>
        <dbReference type="ARBA" id="ARBA00022448"/>
    </source>
</evidence>
<dbReference type="EMBL" id="CP059572">
    <property type="protein sequence ID" value="QXJ22551.1"/>
    <property type="molecule type" value="Genomic_DNA"/>
</dbReference>
<name>A0ABX8QUQ0_9ACTN</name>
<feature type="domain" description="ABC transmembrane type-1" evidence="8">
    <location>
        <begin position="60"/>
        <end position="244"/>
    </location>
</feature>
<keyword evidence="5 7" id="KW-1133">Transmembrane helix</keyword>
<protein>
    <submittedName>
        <fullName evidence="9">ABC transporter permease</fullName>
    </submittedName>
</protein>
<feature type="transmembrane region" description="Helical" evidence="7">
    <location>
        <begin position="124"/>
        <end position="145"/>
    </location>
</feature>
<evidence type="ECO:0000256" key="7">
    <source>
        <dbReference type="RuleBase" id="RU363032"/>
    </source>
</evidence>
<gene>
    <name evidence="9" type="ORF">AGRA3207_003569</name>
</gene>
<dbReference type="PANTHER" id="PTHR30151">
    <property type="entry name" value="ALKANE SULFONATE ABC TRANSPORTER-RELATED, MEMBRANE SUBUNIT"/>
    <property type="match status" value="1"/>
</dbReference>
<dbReference type="PANTHER" id="PTHR30151:SF38">
    <property type="entry name" value="ALIPHATIC SULFONATES TRANSPORT PERMEASE PROTEIN SSUC-RELATED"/>
    <property type="match status" value="1"/>
</dbReference>
<sequence>MLRRLAVTYGEPVLVVAVVLGLAELLSRTGVIAQEVLPPLSRVARAFADAVGEGSTWRAIGVSMEAWAIGLLLAVGVAVPAGILIGVSPRLHRLTWVAINLLRPIPVVSAMPLLILVYGLGARMAVVLVLLSAIWPLLLQAIYGVREVDPVARQMAVSYGLGRFMRFRLLVLPSALPSVATGLRVAATIALVLAVAASLVGGGPGLGSEIANAAQAGAGDRMWALIFVTGLLGLLVTATFTRMEAYALRWHQSQRQGHR</sequence>
<evidence type="ECO:0000256" key="6">
    <source>
        <dbReference type="ARBA" id="ARBA00023136"/>
    </source>
</evidence>
<evidence type="ECO:0000313" key="10">
    <source>
        <dbReference type="Proteomes" id="UP001049518"/>
    </source>
</evidence>
<evidence type="ECO:0000259" key="8">
    <source>
        <dbReference type="PROSITE" id="PS50928"/>
    </source>
</evidence>
<evidence type="ECO:0000256" key="4">
    <source>
        <dbReference type="ARBA" id="ARBA00022692"/>
    </source>
</evidence>
<evidence type="ECO:0000313" key="9">
    <source>
        <dbReference type="EMBL" id="QXJ22551.1"/>
    </source>
</evidence>
<comment type="similarity">
    <text evidence="7">Belongs to the binding-protein-dependent transport system permease family.</text>
</comment>
<feature type="transmembrane region" description="Helical" evidence="7">
    <location>
        <begin position="94"/>
        <end position="118"/>
    </location>
</feature>
<feature type="transmembrane region" description="Helical" evidence="7">
    <location>
        <begin position="222"/>
        <end position="241"/>
    </location>
</feature>
<keyword evidence="10" id="KW-1185">Reference proteome</keyword>
<organism evidence="9 10">
    <name type="scientific">Actinomadura graeca</name>
    <dbReference type="NCBI Taxonomy" id="2750812"/>
    <lineage>
        <taxon>Bacteria</taxon>
        <taxon>Bacillati</taxon>
        <taxon>Actinomycetota</taxon>
        <taxon>Actinomycetes</taxon>
        <taxon>Streptosporangiales</taxon>
        <taxon>Thermomonosporaceae</taxon>
        <taxon>Actinomadura</taxon>
    </lineage>
</organism>
<dbReference type="Gene3D" id="1.10.3720.10">
    <property type="entry name" value="MetI-like"/>
    <property type="match status" value="1"/>
</dbReference>
<keyword evidence="4 7" id="KW-0812">Transmembrane</keyword>
<keyword evidence="3" id="KW-1003">Cell membrane</keyword>
<dbReference type="PROSITE" id="PS50928">
    <property type="entry name" value="ABC_TM1"/>
    <property type="match status" value="1"/>
</dbReference>
<evidence type="ECO:0000256" key="1">
    <source>
        <dbReference type="ARBA" id="ARBA00004651"/>
    </source>
</evidence>
<dbReference type="Proteomes" id="UP001049518">
    <property type="component" value="Chromosome"/>
</dbReference>
<keyword evidence="6 7" id="KW-0472">Membrane</keyword>
<comment type="subcellular location">
    <subcellularLocation>
        <location evidence="1 7">Cell membrane</location>
        <topology evidence="1 7">Multi-pass membrane protein</topology>
    </subcellularLocation>
</comment>
<accession>A0ABX8QUQ0</accession>
<dbReference type="InterPro" id="IPR035906">
    <property type="entry name" value="MetI-like_sf"/>
</dbReference>
<reference evidence="9" key="1">
    <citation type="submission" date="2020-07" db="EMBL/GenBank/DDBJ databases">
        <authorList>
            <person name="Tarantini F.S."/>
            <person name="Hong K.W."/>
            <person name="Chan K.G."/>
        </authorList>
    </citation>
    <scope>NUCLEOTIDE SEQUENCE</scope>
    <source>
        <strain evidence="9">32-07</strain>
    </source>
</reference>
<feature type="transmembrane region" description="Helical" evidence="7">
    <location>
        <begin position="169"/>
        <end position="202"/>
    </location>
</feature>
<evidence type="ECO:0000256" key="3">
    <source>
        <dbReference type="ARBA" id="ARBA00022475"/>
    </source>
</evidence>
<dbReference type="SUPFAM" id="SSF161098">
    <property type="entry name" value="MetI-like"/>
    <property type="match status" value="1"/>
</dbReference>
<dbReference type="Pfam" id="PF00528">
    <property type="entry name" value="BPD_transp_1"/>
    <property type="match status" value="1"/>
</dbReference>
<dbReference type="InterPro" id="IPR000515">
    <property type="entry name" value="MetI-like"/>
</dbReference>
<proteinExistence type="inferred from homology"/>